<name>A0A6I6MH51_9CAUL</name>
<evidence type="ECO:0000313" key="1">
    <source>
        <dbReference type="EMBL" id="QGZ94120.1"/>
    </source>
</evidence>
<sequence>MVQRFELYNGSREAVIATLTYDRTIDVPSGRARTFKIGAPRDTDTLHIRTTHCRYAYRLRPAMTDYPRTPVPVLVPMQLNTDFVLYAFPQRTTLPIDETQLEQRAVFVVRPESVCD</sequence>
<protein>
    <submittedName>
        <fullName evidence="1">Uncharacterized protein</fullName>
    </submittedName>
</protein>
<proteinExistence type="predicted"/>
<dbReference type="KEGG" id="tsv:DSM104635_00936"/>
<organism evidence="1 2">
    <name type="scientific">Terricaulis silvestris</name>
    <dbReference type="NCBI Taxonomy" id="2686094"/>
    <lineage>
        <taxon>Bacteria</taxon>
        <taxon>Pseudomonadati</taxon>
        <taxon>Pseudomonadota</taxon>
        <taxon>Alphaproteobacteria</taxon>
        <taxon>Caulobacterales</taxon>
        <taxon>Caulobacteraceae</taxon>
        <taxon>Terricaulis</taxon>
    </lineage>
</organism>
<gene>
    <name evidence="1" type="ORF">DSM104635_00936</name>
</gene>
<dbReference type="Proteomes" id="UP000431269">
    <property type="component" value="Chromosome"/>
</dbReference>
<dbReference type="AlphaFoldDB" id="A0A6I6MH51"/>
<keyword evidence="2" id="KW-1185">Reference proteome</keyword>
<dbReference type="EMBL" id="CP047045">
    <property type="protein sequence ID" value="QGZ94120.1"/>
    <property type="molecule type" value="Genomic_DNA"/>
</dbReference>
<accession>A0A6I6MH51</accession>
<reference evidence="2" key="1">
    <citation type="submission" date="2019-12" db="EMBL/GenBank/DDBJ databases">
        <title>Complete genome of Terracaulis silvestris 0127_4.</title>
        <authorList>
            <person name="Vieira S."/>
            <person name="Riedel T."/>
            <person name="Sproer C."/>
            <person name="Pascual J."/>
            <person name="Boedeker C."/>
            <person name="Overmann J."/>
        </authorList>
    </citation>
    <scope>NUCLEOTIDE SEQUENCE [LARGE SCALE GENOMIC DNA]</scope>
    <source>
        <strain evidence="2">0127_4</strain>
    </source>
</reference>
<evidence type="ECO:0000313" key="2">
    <source>
        <dbReference type="Proteomes" id="UP000431269"/>
    </source>
</evidence>